<dbReference type="EMBL" id="JAPFFF010000005">
    <property type="protein sequence ID" value="KAK8890465.1"/>
    <property type="molecule type" value="Genomic_DNA"/>
</dbReference>
<evidence type="ECO:0000256" key="6">
    <source>
        <dbReference type="ARBA" id="ARBA00034103"/>
    </source>
</evidence>
<evidence type="ECO:0000256" key="5">
    <source>
        <dbReference type="ARBA" id="ARBA00023329"/>
    </source>
</evidence>
<dbReference type="SUPFAM" id="SSF47923">
    <property type="entry name" value="Ypt/Rab-GAP domain of gyp1p"/>
    <property type="match status" value="2"/>
</dbReference>
<dbReference type="Gene3D" id="1.10.472.80">
    <property type="entry name" value="Ypt/Rab-GAP domain of gyp1p, domain 3"/>
    <property type="match status" value="1"/>
</dbReference>
<dbReference type="PROSITE" id="PS50086">
    <property type="entry name" value="TBC_RABGAP"/>
    <property type="match status" value="1"/>
</dbReference>
<dbReference type="InterPro" id="IPR035969">
    <property type="entry name" value="Rab-GAP_TBC_sf"/>
</dbReference>
<evidence type="ECO:0000256" key="1">
    <source>
        <dbReference type="ARBA" id="ARBA00004156"/>
    </source>
</evidence>
<reference evidence="9 10" key="1">
    <citation type="submission" date="2024-04" db="EMBL/GenBank/DDBJ databases">
        <title>Tritrichomonas musculus Genome.</title>
        <authorList>
            <person name="Alves-Ferreira E."/>
            <person name="Grigg M."/>
            <person name="Lorenzi H."/>
            <person name="Galac M."/>
        </authorList>
    </citation>
    <scope>NUCLEOTIDE SEQUENCE [LARGE SCALE GENOMIC DNA]</scope>
    <source>
        <strain evidence="9 10">EAF2021</strain>
    </source>
</reference>
<dbReference type="PANTHER" id="PTHR23354">
    <property type="entry name" value="NUCLEOLAR PROTEIN 7/ESTROGEN RECEPTOR COACTIVATOR-RELATED"/>
    <property type="match status" value="1"/>
</dbReference>
<dbReference type="InterPro" id="IPR000195">
    <property type="entry name" value="Rab-GAP-TBC_dom"/>
</dbReference>
<keyword evidence="3" id="KW-0770">Synapse</keyword>
<accession>A0ABR2KKE3</accession>
<dbReference type="Proteomes" id="UP001470230">
    <property type="component" value="Unassembled WGS sequence"/>
</dbReference>
<dbReference type="InterPro" id="IPR006571">
    <property type="entry name" value="TLDc_dom"/>
</dbReference>
<dbReference type="Pfam" id="PF00566">
    <property type="entry name" value="RabGAP-TBC"/>
    <property type="match status" value="1"/>
</dbReference>
<keyword evidence="5" id="KW-0968">Cytoplasmic vesicle</keyword>
<sequence length="551" mass="63181">MASDDILDDFDIIDENELKDSINQSLYNIQNHETDDIKSPHFNIWVDEEQNRLLRISKVQSTTERNHLYKEVVWKGIYSPLRPEIYMFLSGGLHLSHNIGDVWEDIVKIKSKPAYERVIATFGFPDYELYMPNESLQDFLTVIKNQNPEIEFSPMIPSVAALLRLYLDPSKAYNCLQAMINNGNKYFTHKKQDFANTLKAIEYIVINFSKKLSDFSKSLKLNISDVSLFIIPLLFTTRVDKNFALTIFDAFVYEGRKVLVKYMVGILMTLQRKLLRTESAEEFMSVIIRYITNLYKPQELDELAELSFTLHTSKKKKMAYYERKAETEVNDLNYKITNILPTIEEFGAFREFSQLTSATAGSLTYMGDRRSKNRVSIKQMMNSNSTHNGKLLTGTQFDAIRSKFPTKFRHLDAYPLFLMSVDGASMTKLIQKSEDYAPCMIVIVTPIKTIGAVLSDAPSLQYRGRYYGSAMTCVFDINEGKVYKGTLKNDYFISVSNTSFCVGGGDGIAIYLNNNFETVLSASCETFNSPPFFDEDQYVKVDNIELYKLAP</sequence>
<evidence type="ECO:0000313" key="9">
    <source>
        <dbReference type="EMBL" id="KAK8890465.1"/>
    </source>
</evidence>
<evidence type="ECO:0008006" key="11">
    <source>
        <dbReference type="Google" id="ProtNLM"/>
    </source>
</evidence>
<protein>
    <recommendedName>
        <fullName evidence="11">TLD family protein</fullName>
    </recommendedName>
</protein>
<comment type="caution">
    <text evidence="9">The sequence shown here is derived from an EMBL/GenBank/DDBJ whole genome shotgun (WGS) entry which is preliminary data.</text>
</comment>
<keyword evidence="4" id="KW-0472">Membrane</keyword>
<proteinExistence type="predicted"/>
<name>A0ABR2KKE3_9EUKA</name>
<evidence type="ECO:0000259" key="7">
    <source>
        <dbReference type="PROSITE" id="PS50086"/>
    </source>
</evidence>
<evidence type="ECO:0000256" key="2">
    <source>
        <dbReference type="ARBA" id="ARBA00004184"/>
    </source>
</evidence>
<evidence type="ECO:0000313" key="10">
    <source>
        <dbReference type="Proteomes" id="UP001470230"/>
    </source>
</evidence>
<evidence type="ECO:0000259" key="8">
    <source>
        <dbReference type="PROSITE" id="PS51886"/>
    </source>
</evidence>
<dbReference type="SMART" id="SM00164">
    <property type="entry name" value="TBC"/>
    <property type="match status" value="1"/>
</dbReference>
<organism evidence="9 10">
    <name type="scientific">Tritrichomonas musculus</name>
    <dbReference type="NCBI Taxonomy" id="1915356"/>
    <lineage>
        <taxon>Eukaryota</taxon>
        <taxon>Metamonada</taxon>
        <taxon>Parabasalia</taxon>
        <taxon>Tritrichomonadida</taxon>
        <taxon>Tritrichomonadidae</taxon>
        <taxon>Tritrichomonas</taxon>
    </lineage>
</organism>
<comment type="subcellular location">
    <subcellularLocation>
        <location evidence="1">Cytoplasmic vesicle membrane</location>
    </subcellularLocation>
    <subcellularLocation>
        <location evidence="2">Endomembrane system</location>
        <topology evidence="2">Peripheral membrane protein</topology>
    </subcellularLocation>
    <subcellularLocation>
        <location evidence="6">Synapse</location>
    </subcellularLocation>
</comment>
<dbReference type="PROSITE" id="PS51886">
    <property type="entry name" value="TLDC"/>
    <property type="match status" value="1"/>
</dbReference>
<feature type="domain" description="TLDc" evidence="8">
    <location>
        <begin position="390"/>
        <end position="550"/>
    </location>
</feature>
<feature type="domain" description="Rab-GAP TBC" evidence="7">
    <location>
        <begin position="76"/>
        <end position="255"/>
    </location>
</feature>
<dbReference type="SMART" id="SM00584">
    <property type="entry name" value="TLDc"/>
    <property type="match status" value="1"/>
</dbReference>
<gene>
    <name evidence="9" type="ORF">M9Y10_035241</name>
</gene>
<keyword evidence="10" id="KW-1185">Reference proteome</keyword>
<dbReference type="PANTHER" id="PTHR23354:SF122">
    <property type="entry name" value="GTPASE-ACTIVATING PROTEIN SKYWALKER"/>
    <property type="match status" value="1"/>
</dbReference>
<evidence type="ECO:0000256" key="4">
    <source>
        <dbReference type="ARBA" id="ARBA00023136"/>
    </source>
</evidence>
<dbReference type="Pfam" id="PF07534">
    <property type="entry name" value="TLD"/>
    <property type="match status" value="1"/>
</dbReference>
<evidence type="ECO:0000256" key="3">
    <source>
        <dbReference type="ARBA" id="ARBA00023018"/>
    </source>
</evidence>